<evidence type="ECO:0000256" key="2">
    <source>
        <dbReference type="ARBA" id="ARBA00022771"/>
    </source>
</evidence>
<feature type="region of interest" description="Disordered" evidence="10">
    <location>
        <begin position="80"/>
        <end position="122"/>
    </location>
</feature>
<dbReference type="InterPro" id="IPR045174">
    <property type="entry name" value="Dof"/>
</dbReference>
<comment type="caution">
    <text evidence="12">The sequence shown here is derived from an EMBL/GenBank/DDBJ whole genome shotgun (WGS) entry which is preliminary data.</text>
</comment>
<keyword evidence="1 9" id="KW-0479">Metal-binding</keyword>
<dbReference type="PROSITE" id="PS50884">
    <property type="entry name" value="ZF_DOF_2"/>
    <property type="match status" value="1"/>
</dbReference>
<sequence>MFMVSDHQLLQCDPTVPMLPMAMERNWKSNVEIAPNCPRCASPNTKFCYYNNYSLSQPRYFCKGCRRYWTKGGSLRNVPVGGGCRKSRRGKSTRERVEKRGRVSMNYSNNSSGSSNGDSGNQPDIDLAAVFAKFLNQNSSFDQPDPNEHNDSSMECRKPVVHSIPGTCMLEEMPETDEIEEFGLQNLLADDDQMVLQGGLWADHDVGATTQDLEWQQMMQMQQLESFPVDDHQLKVPANLMNEDWGSFDLSGFGIFSKP</sequence>
<proteinExistence type="predicted"/>
<accession>A0ABR2BTY5</accession>
<keyword evidence="2 8" id="KW-0863">Zinc-finger</keyword>
<dbReference type="EMBL" id="JBBPBM010000084">
    <property type="protein sequence ID" value="KAK8510606.1"/>
    <property type="molecule type" value="Genomic_DNA"/>
</dbReference>
<dbReference type="PANTHER" id="PTHR31992">
    <property type="entry name" value="DOF ZINC FINGER PROTEIN DOF1.4-RELATED"/>
    <property type="match status" value="1"/>
</dbReference>
<evidence type="ECO:0000313" key="13">
    <source>
        <dbReference type="Proteomes" id="UP001472677"/>
    </source>
</evidence>
<dbReference type="InterPro" id="IPR003851">
    <property type="entry name" value="Znf_Dof"/>
</dbReference>
<dbReference type="Pfam" id="PF02701">
    <property type="entry name" value="Zn_ribbon_Dof"/>
    <property type="match status" value="1"/>
</dbReference>
<evidence type="ECO:0000256" key="1">
    <source>
        <dbReference type="ARBA" id="ARBA00022723"/>
    </source>
</evidence>
<dbReference type="Proteomes" id="UP001472677">
    <property type="component" value="Unassembled WGS sequence"/>
</dbReference>
<gene>
    <name evidence="12" type="ORF">V6N12_055533</name>
</gene>
<feature type="compositionally biased region" description="Low complexity" evidence="10">
    <location>
        <begin position="104"/>
        <end position="121"/>
    </location>
</feature>
<evidence type="ECO:0000256" key="5">
    <source>
        <dbReference type="ARBA" id="ARBA00023125"/>
    </source>
</evidence>
<keyword evidence="13" id="KW-1185">Reference proteome</keyword>
<keyword evidence="4 9" id="KW-0805">Transcription regulation</keyword>
<comment type="function">
    <text evidence="9">Transcription factor that binds specifically to a 5'-AA[AG]G-3' consensus core sequence.</text>
</comment>
<organism evidence="12 13">
    <name type="scientific">Hibiscus sabdariffa</name>
    <name type="common">roselle</name>
    <dbReference type="NCBI Taxonomy" id="183260"/>
    <lineage>
        <taxon>Eukaryota</taxon>
        <taxon>Viridiplantae</taxon>
        <taxon>Streptophyta</taxon>
        <taxon>Embryophyta</taxon>
        <taxon>Tracheophyta</taxon>
        <taxon>Spermatophyta</taxon>
        <taxon>Magnoliopsida</taxon>
        <taxon>eudicotyledons</taxon>
        <taxon>Gunneridae</taxon>
        <taxon>Pentapetalae</taxon>
        <taxon>rosids</taxon>
        <taxon>malvids</taxon>
        <taxon>Malvales</taxon>
        <taxon>Malvaceae</taxon>
        <taxon>Malvoideae</taxon>
        <taxon>Hibiscus</taxon>
    </lineage>
</organism>
<evidence type="ECO:0000256" key="7">
    <source>
        <dbReference type="ARBA" id="ARBA00023242"/>
    </source>
</evidence>
<evidence type="ECO:0000256" key="6">
    <source>
        <dbReference type="ARBA" id="ARBA00023163"/>
    </source>
</evidence>
<keyword evidence="3 9" id="KW-0862">Zinc</keyword>
<dbReference type="PROSITE" id="PS01361">
    <property type="entry name" value="ZF_DOF_1"/>
    <property type="match status" value="1"/>
</dbReference>
<evidence type="ECO:0000256" key="4">
    <source>
        <dbReference type="ARBA" id="ARBA00023015"/>
    </source>
</evidence>
<evidence type="ECO:0000256" key="9">
    <source>
        <dbReference type="RuleBase" id="RU369094"/>
    </source>
</evidence>
<reference evidence="12 13" key="1">
    <citation type="journal article" date="2024" name="G3 (Bethesda)">
        <title>Genome assembly of Hibiscus sabdariffa L. provides insights into metabolisms of medicinal natural products.</title>
        <authorList>
            <person name="Kim T."/>
        </authorList>
    </citation>
    <scope>NUCLEOTIDE SEQUENCE [LARGE SCALE GENOMIC DNA]</scope>
    <source>
        <strain evidence="12">TK-2024</strain>
        <tissue evidence="12">Old leaves</tissue>
    </source>
</reference>
<feature type="compositionally biased region" description="Basic and acidic residues" evidence="10">
    <location>
        <begin position="92"/>
        <end position="101"/>
    </location>
</feature>
<feature type="domain" description="Dof-type" evidence="11">
    <location>
        <begin position="35"/>
        <end position="89"/>
    </location>
</feature>
<evidence type="ECO:0000256" key="10">
    <source>
        <dbReference type="SAM" id="MobiDB-lite"/>
    </source>
</evidence>
<comment type="subcellular location">
    <subcellularLocation>
        <location evidence="8 9">Nucleus</location>
    </subcellularLocation>
</comment>
<keyword evidence="5 8" id="KW-0238">DNA-binding</keyword>
<evidence type="ECO:0000259" key="11">
    <source>
        <dbReference type="PROSITE" id="PS50884"/>
    </source>
</evidence>
<keyword evidence="6 9" id="KW-0804">Transcription</keyword>
<name>A0ABR2BTY5_9ROSI</name>
<evidence type="ECO:0000256" key="3">
    <source>
        <dbReference type="ARBA" id="ARBA00022833"/>
    </source>
</evidence>
<keyword evidence="7 8" id="KW-0539">Nucleus</keyword>
<protein>
    <recommendedName>
        <fullName evidence="9">Dof zinc finger protein</fullName>
    </recommendedName>
</protein>
<evidence type="ECO:0000256" key="8">
    <source>
        <dbReference type="PROSITE-ProRule" id="PRU00071"/>
    </source>
</evidence>
<dbReference type="PANTHER" id="PTHR31992:SF316">
    <property type="entry name" value="DOF ZINC FINGER PROTEIN DOF1.2"/>
    <property type="match status" value="1"/>
</dbReference>
<evidence type="ECO:0000313" key="12">
    <source>
        <dbReference type="EMBL" id="KAK8510606.1"/>
    </source>
</evidence>